<dbReference type="CDD" id="cd00170">
    <property type="entry name" value="SEC14"/>
    <property type="match status" value="1"/>
</dbReference>
<dbReference type="Gene3D" id="3.40.525.10">
    <property type="entry name" value="CRAL-TRIO lipid binding domain"/>
    <property type="match status" value="1"/>
</dbReference>
<dbReference type="OrthoDB" id="43460at2759"/>
<dbReference type="Proteomes" id="UP000245699">
    <property type="component" value="Unassembled WGS sequence"/>
</dbReference>
<dbReference type="SMART" id="SM01100">
    <property type="entry name" value="CRAL_TRIO_N"/>
    <property type="match status" value="1"/>
</dbReference>
<dbReference type="AlphaFoldDB" id="A0A2T9Z2G8"/>
<accession>A0A2T9Z2G8</accession>
<feature type="region of interest" description="Disordered" evidence="1">
    <location>
        <begin position="383"/>
        <end position="410"/>
    </location>
</feature>
<feature type="compositionally biased region" description="Low complexity" evidence="1">
    <location>
        <begin position="386"/>
        <end position="399"/>
    </location>
</feature>
<organism evidence="3 4">
    <name type="scientific">Furculomyces boomerangus</name>
    <dbReference type="NCBI Taxonomy" id="61424"/>
    <lineage>
        <taxon>Eukaryota</taxon>
        <taxon>Fungi</taxon>
        <taxon>Fungi incertae sedis</taxon>
        <taxon>Zoopagomycota</taxon>
        <taxon>Kickxellomycotina</taxon>
        <taxon>Harpellomycetes</taxon>
        <taxon>Harpellales</taxon>
        <taxon>Harpellaceae</taxon>
        <taxon>Furculomyces</taxon>
    </lineage>
</organism>
<dbReference type="InterPro" id="IPR011074">
    <property type="entry name" value="CRAL/TRIO_N_dom"/>
</dbReference>
<dbReference type="SUPFAM" id="SSF46938">
    <property type="entry name" value="CRAL/TRIO N-terminal domain"/>
    <property type="match status" value="1"/>
</dbReference>
<dbReference type="Pfam" id="PF00650">
    <property type="entry name" value="CRAL_TRIO"/>
    <property type="match status" value="1"/>
</dbReference>
<sequence>MAQPIEKTLVQFEKGRIDLKGCYKHLNDFERHRLQELWQMCIERFDTPIESLTGAKNSNISLPNIGVDEKEVSKPPKNPNAKVFMDCIYDQNVSQKVGKKLVPVDFVSTCKDNTLRSQMWESFREDVPDTLALRFLRARNWDVEKALDMILTTIKWRYMDNVEEKIFYGETLNEASLMYKGTSFIHGVDKLGHPIIWSPSAAHFQKDQPFSQMKRYLVWIMETARKFLHYPHEKVCLIMDLSNHSTANMDWPFVKMFLKYLSTFYPECLGVAIVYNGPWFFPAVFKLISPLIDPNVAMKIQFVKNEEGLLKFINKDQLIKIRGGDNNYEYEYIPPNENENIKMANLEEKQIALEKRNIIIDELTELTNKWIEAGNLTKELDSKLDNLTNPKSNNNGNNKNNDDPESDDDIDEITKKLDEAIKNELEIHQLRDECQERFAAAARNLDQYTRARSLYNRIGVLDEDNVDWSKVQKQFM</sequence>
<dbReference type="InterPro" id="IPR001251">
    <property type="entry name" value="CRAL-TRIO_dom"/>
</dbReference>
<dbReference type="Pfam" id="PF03765">
    <property type="entry name" value="CRAL_TRIO_N"/>
    <property type="match status" value="1"/>
</dbReference>
<proteinExistence type="predicted"/>
<dbReference type="InterPro" id="IPR052432">
    <property type="entry name" value="PITP/CRAL-TRIO"/>
</dbReference>
<feature type="domain" description="CRAL-TRIO" evidence="2">
    <location>
        <begin position="173"/>
        <end position="330"/>
    </location>
</feature>
<name>A0A2T9Z2G8_9FUNG</name>
<gene>
    <name evidence="3" type="ORF">BB559_001298</name>
</gene>
<evidence type="ECO:0000313" key="4">
    <source>
        <dbReference type="Proteomes" id="UP000245699"/>
    </source>
</evidence>
<dbReference type="PANTHER" id="PTHR46590:SF1">
    <property type="entry name" value="PHOSPHATIDYLINOSITOL TRANSFER PROTEIN CSR1"/>
    <property type="match status" value="1"/>
</dbReference>
<dbReference type="InterPro" id="IPR036865">
    <property type="entry name" value="CRAL-TRIO_dom_sf"/>
</dbReference>
<dbReference type="SMART" id="SM00516">
    <property type="entry name" value="SEC14"/>
    <property type="match status" value="1"/>
</dbReference>
<keyword evidence="4" id="KW-1185">Reference proteome</keyword>
<evidence type="ECO:0000256" key="1">
    <source>
        <dbReference type="SAM" id="MobiDB-lite"/>
    </source>
</evidence>
<evidence type="ECO:0000259" key="2">
    <source>
        <dbReference type="PROSITE" id="PS50191"/>
    </source>
</evidence>
<dbReference type="InterPro" id="IPR036273">
    <property type="entry name" value="CRAL/TRIO_N_dom_sf"/>
</dbReference>
<comment type="caution">
    <text evidence="3">The sequence shown here is derived from an EMBL/GenBank/DDBJ whole genome shotgun (WGS) entry which is preliminary data.</text>
</comment>
<dbReference type="EMBL" id="MBFT01000068">
    <property type="protein sequence ID" value="PVU98783.1"/>
    <property type="molecule type" value="Genomic_DNA"/>
</dbReference>
<dbReference type="SUPFAM" id="SSF52087">
    <property type="entry name" value="CRAL/TRIO domain"/>
    <property type="match status" value="1"/>
</dbReference>
<reference evidence="3 4" key="1">
    <citation type="journal article" date="2018" name="MBio">
        <title>Comparative Genomics Reveals the Core Gene Toolbox for the Fungus-Insect Symbiosis.</title>
        <authorList>
            <person name="Wang Y."/>
            <person name="Stata M."/>
            <person name="Wang W."/>
            <person name="Stajich J.E."/>
            <person name="White M.M."/>
            <person name="Moncalvo J.M."/>
        </authorList>
    </citation>
    <scope>NUCLEOTIDE SEQUENCE [LARGE SCALE GENOMIC DNA]</scope>
    <source>
        <strain evidence="3 4">AUS-77-4</strain>
    </source>
</reference>
<dbReference type="PANTHER" id="PTHR46590">
    <property type="entry name" value="PHOSPHATIDYLINOSITOL TRANSFER PROTEIN CSR1-RELATED"/>
    <property type="match status" value="1"/>
</dbReference>
<dbReference type="PROSITE" id="PS50191">
    <property type="entry name" value="CRAL_TRIO"/>
    <property type="match status" value="1"/>
</dbReference>
<protein>
    <recommendedName>
        <fullName evidence="2">CRAL-TRIO domain-containing protein</fullName>
    </recommendedName>
</protein>
<evidence type="ECO:0000313" key="3">
    <source>
        <dbReference type="EMBL" id="PVU98783.1"/>
    </source>
</evidence>